<gene>
    <name evidence="2" type="ORF">BJBARM5_0671</name>
</gene>
<accession>D6GW00</accession>
<evidence type="ECO:0000313" key="3">
    <source>
        <dbReference type="Proteomes" id="UP000009376"/>
    </source>
</evidence>
<name>D6GW00_PARA5</name>
<sequence length="164" mass="17798">MSIIKDIEQKKLESFNKTLSEINALFTKVFNSITHGNARLVPENPTDVFSAGLDIEVDLPNKKVRNVRGLSGGELSVLAISLIMALSRYTEAVFYVLDEVDAALDSINAGNFSGLVNAYSASSQFIVISHNETTLINANVIYGVTMSSEGLSKVVSVKMPEQLK</sequence>
<organism evidence="2 3">
    <name type="scientific">Candidatus Parvarchaeum acidophilus ARMAN-5</name>
    <dbReference type="NCBI Taxonomy" id="662762"/>
    <lineage>
        <taxon>Archaea</taxon>
        <taxon>Candidatus Parvarchaeota</taxon>
        <taxon>Candidatus Parvarchaeum</taxon>
    </lineage>
</organism>
<feature type="domain" description="RecF/RecN/SMC N-terminal" evidence="1">
    <location>
        <begin position="69"/>
        <end position="152"/>
    </location>
</feature>
<evidence type="ECO:0000313" key="2">
    <source>
        <dbReference type="EMBL" id="EFD92619.1"/>
    </source>
</evidence>
<dbReference type="EMBL" id="GG745559">
    <property type="protein sequence ID" value="EFD92619.1"/>
    <property type="molecule type" value="Genomic_DNA"/>
</dbReference>
<dbReference type="AlphaFoldDB" id="D6GW00"/>
<dbReference type="Gene3D" id="3.40.50.300">
    <property type="entry name" value="P-loop containing nucleotide triphosphate hydrolases"/>
    <property type="match status" value="1"/>
</dbReference>
<dbReference type="PANTHER" id="PTHR43977">
    <property type="entry name" value="STRUCTURAL MAINTENANCE OF CHROMOSOMES PROTEIN 3"/>
    <property type="match status" value="1"/>
</dbReference>
<dbReference type="InterPro" id="IPR003395">
    <property type="entry name" value="RecF/RecN/SMC_N"/>
</dbReference>
<dbReference type="Proteomes" id="UP000009376">
    <property type="component" value="Unassembled WGS sequence"/>
</dbReference>
<proteinExistence type="predicted"/>
<dbReference type="Pfam" id="PF02463">
    <property type="entry name" value="SMC_N"/>
    <property type="match status" value="1"/>
</dbReference>
<protein>
    <submittedName>
        <fullName evidence="2">SMC domain protein</fullName>
    </submittedName>
</protein>
<dbReference type="SUPFAM" id="SSF52540">
    <property type="entry name" value="P-loop containing nucleoside triphosphate hydrolases"/>
    <property type="match status" value="1"/>
</dbReference>
<evidence type="ECO:0000259" key="1">
    <source>
        <dbReference type="Pfam" id="PF02463"/>
    </source>
</evidence>
<dbReference type="InterPro" id="IPR027417">
    <property type="entry name" value="P-loop_NTPase"/>
</dbReference>
<reference evidence="2 3" key="1">
    <citation type="journal article" date="2010" name="Proc. Natl. Acad. Sci. U.S.A.">
        <title>Enigmatic, ultrasmall, uncultivated Archaea.</title>
        <authorList>
            <person name="Baker B.J."/>
            <person name="Comolli L.R."/>
            <person name="Dick G.J."/>
            <person name="Hauser L.J."/>
            <person name="Hyatt D."/>
            <person name="Dill B.D."/>
            <person name="Land M.L."/>
            <person name="Verberkmoes N.C."/>
            <person name="Hettich R.L."/>
            <person name="Banfield J.F."/>
        </authorList>
    </citation>
    <scope>NUCLEOTIDE SEQUENCE [LARGE SCALE GENOMIC DNA]</scope>
</reference>